<evidence type="ECO:0000313" key="2">
    <source>
        <dbReference type="Proteomes" id="UP001319180"/>
    </source>
</evidence>
<evidence type="ECO:0000313" key="1">
    <source>
        <dbReference type="EMBL" id="MBT1686142.1"/>
    </source>
</evidence>
<reference evidence="1 2" key="1">
    <citation type="submission" date="2021-05" db="EMBL/GenBank/DDBJ databases">
        <title>A Polyphasic approach of four new species of the genus Ohtaekwangia: Ohtaekwangia histidinii sp. nov., Ohtaekwangia cretensis sp. nov., Ohtaekwangia indiensis sp. nov., Ohtaekwangia reichenbachii sp. nov. from diverse environment.</title>
        <authorList>
            <person name="Octaviana S."/>
        </authorList>
    </citation>
    <scope>NUCLEOTIDE SEQUENCE [LARGE SCALE GENOMIC DNA]</scope>
    <source>
        <strain evidence="1 2">PWU37</strain>
    </source>
</reference>
<sequence>MSIILFVTNIQHSDLEMLGAVLGDIPGVVKWTIDLEDCDHVLRIVGNGVCSDMLQGKLNEAGFTCRRMLDS</sequence>
<proteinExistence type="predicted"/>
<dbReference type="RefSeq" id="WP_254089381.1">
    <property type="nucleotide sequence ID" value="NZ_JAHESC010000006.1"/>
</dbReference>
<dbReference type="AlphaFoldDB" id="A0AAP2DB96"/>
<name>A0AAP2DB96_9BACT</name>
<keyword evidence="2" id="KW-1185">Reference proteome</keyword>
<gene>
    <name evidence="1" type="ORF">KK078_06215</name>
</gene>
<dbReference type="Proteomes" id="UP001319180">
    <property type="component" value="Unassembled WGS sequence"/>
</dbReference>
<dbReference type="EMBL" id="JAHESC010000006">
    <property type="protein sequence ID" value="MBT1686142.1"/>
    <property type="molecule type" value="Genomic_DNA"/>
</dbReference>
<accession>A0AAP2DB96</accession>
<protein>
    <submittedName>
        <fullName evidence="1">Uncharacterized protein</fullName>
    </submittedName>
</protein>
<organism evidence="1 2">
    <name type="scientific">Dawidia soli</name>
    <dbReference type="NCBI Taxonomy" id="2782352"/>
    <lineage>
        <taxon>Bacteria</taxon>
        <taxon>Pseudomonadati</taxon>
        <taxon>Bacteroidota</taxon>
        <taxon>Cytophagia</taxon>
        <taxon>Cytophagales</taxon>
        <taxon>Chryseotaleaceae</taxon>
        <taxon>Dawidia</taxon>
    </lineage>
</organism>
<comment type="caution">
    <text evidence="1">The sequence shown here is derived from an EMBL/GenBank/DDBJ whole genome shotgun (WGS) entry which is preliminary data.</text>
</comment>